<dbReference type="Pfam" id="PF01618">
    <property type="entry name" value="MotA_ExbB"/>
    <property type="match status" value="1"/>
</dbReference>
<evidence type="ECO:0000256" key="3">
    <source>
        <dbReference type="ARBA" id="ARBA00022692"/>
    </source>
</evidence>
<keyword evidence="10" id="KW-1185">Reference proteome</keyword>
<reference evidence="9 10" key="1">
    <citation type="submission" date="2020-03" db="EMBL/GenBank/DDBJ databases">
        <title>Two novel Motilibacter sp.</title>
        <authorList>
            <person name="Liu S."/>
        </authorList>
    </citation>
    <scope>NUCLEOTIDE SEQUENCE [LARGE SCALE GENOMIC DNA]</scope>
    <source>
        <strain evidence="9 10">E257</strain>
    </source>
</reference>
<sequence length="162" mass="16685">MALAFIAVLVANVMEGGNPAALLNIPALILVFVGTIGACLAGGILKDTIGALQGMIKALTGKAADPGNSVETVVKLAERARREGLLALEDAAKDIDDPFLQKGLQLAIDGTDPEELREILEAEIGARKSVGKLNAAWFTNAGAYGPTIGIIGTVMGLVHVLE</sequence>
<evidence type="ECO:0000259" key="8">
    <source>
        <dbReference type="Pfam" id="PF01618"/>
    </source>
</evidence>
<evidence type="ECO:0000256" key="4">
    <source>
        <dbReference type="ARBA" id="ARBA00022989"/>
    </source>
</evidence>
<keyword evidence="4 7" id="KW-1133">Transmembrane helix</keyword>
<dbReference type="EMBL" id="JAANNP010000113">
    <property type="protein sequence ID" value="NHC16236.1"/>
    <property type="molecule type" value="Genomic_DNA"/>
</dbReference>
<evidence type="ECO:0000313" key="9">
    <source>
        <dbReference type="EMBL" id="NHC16236.1"/>
    </source>
</evidence>
<feature type="transmembrane region" description="Helical" evidence="7">
    <location>
        <begin position="25"/>
        <end position="45"/>
    </location>
</feature>
<proteinExistence type="inferred from homology"/>
<feature type="domain" description="MotA/TolQ/ExbB proton channel" evidence="8">
    <location>
        <begin position="92"/>
        <end position="161"/>
    </location>
</feature>
<keyword evidence="6" id="KW-0653">Protein transport</keyword>
<dbReference type="InterPro" id="IPR047055">
    <property type="entry name" value="MotA-like"/>
</dbReference>
<evidence type="ECO:0000256" key="5">
    <source>
        <dbReference type="ARBA" id="ARBA00023136"/>
    </source>
</evidence>
<dbReference type="InterPro" id="IPR002898">
    <property type="entry name" value="MotA_ExbB_proton_chnl"/>
</dbReference>
<keyword evidence="6" id="KW-0813">Transport</keyword>
<accession>A0ABX0H1L8</accession>
<evidence type="ECO:0000256" key="1">
    <source>
        <dbReference type="ARBA" id="ARBA00004651"/>
    </source>
</evidence>
<gene>
    <name evidence="9" type="ORF">G9H71_20835</name>
</gene>
<comment type="caution">
    <text evidence="9">The sequence shown here is derived from an EMBL/GenBank/DDBJ whole genome shotgun (WGS) entry which is preliminary data.</text>
</comment>
<evidence type="ECO:0000256" key="7">
    <source>
        <dbReference type="SAM" id="Phobius"/>
    </source>
</evidence>
<feature type="non-terminal residue" evidence="9">
    <location>
        <position position="162"/>
    </location>
</feature>
<dbReference type="Proteomes" id="UP000800981">
    <property type="component" value="Unassembled WGS sequence"/>
</dbReference>
<keyword evidence="2" id="KW-1003">Cell membrane</keyword>
<dbReference type="PANTHER" id="PTHR30433">
    <property type="entry name" value="CHEMOTAXIS PROTEIN MOTA"/>
    <property type="match status" value="1"/>
</dbReference>
<comment type="similarity">
    <text evidence="6">Belongs to the exbB/tolQ family.</text>
</comment>
<keyword evidence="3 7" id="KW-0812">Transmembrane</keyword>
<organism evidence="9 10">
    <name type="scientific">Motilibacter deserti</name>
    <dbReference type="NCBI Taxonomy" id="2714956"/>
    <lineage>
        <taxon>Bacteria</taxon>
        <taxon>Bacillati</taxon>
        <taxon>Actinomycetota</taxon>
        <taxon>Actinomycetes</taxon>
        <taxon>Motilibacterales</taxon>
        <taxon>Motilibacteraceae</taxon>
        <taxon>Motilibacter</taxon>
    </lineage>
</organism>
<evidence type="ECO:0000256" key="2">
    <source>
        <dbReference type="ARBA" id="ARBA00022475"/>
    </source>
</evidence>
<evidence type="ECO:0000313" key="10">
    <source>
        <dbReference type="Proteomes" id="UP000800981"/>
    </source>
</evidence>
<name>A0ABX0H1L8_9ACTN</name>
<protein>
    <submittedName>
        <fullName evidence="9">Motility protein A</fullName>
    </submittedName>
</protein>
<evidence type="ECO:0000256" key="6">
    <source>
        <dbReference type="RuleBase" id="RU004057"/>
    </source>
</evidence>
<comment type="subcellular location">
    <subcellularLocation>
        <location evidence="1">Cell membrane</location>
        <topology evidence="1">Multi-pass membrane protein</topology>
    </subcellularLocation>
    <subcellularLocation>
        <location evidence="6">Membrane</location>
        <topology evidence="6">Multi-pass membrane protein</topology>
    </subcellularLocation>
</comment>
<keyword evidence="5 7" id="KW-0472">Membrane</keyword>